<dbReference type="OrthoDB" id="2015992at2759"/>
<evidence type="ECO:0000256" key="5">
    <source>
        <dbReference type="ARBA" id="ARBA00038966"/>
    </source>
</evidence>
<name>A0A8S1F4J7_9PELO</name>
<dbReference type="FunFam" id="3.40.50.10420:FF:000007">
    <property type="entry name" value="5-formyltetrahydrofolate cyclo-ligase"/>
    <property type="match status" value="1"/>
</dbReference>
<dbReference type="GO" id="GO:0005524">
    <property type="term" value="F:ATP binding"/>
    <property type="evidence" value="ECO:0007669"/>
    <property type="project" value="UniProtKB-KW"/>
</dbReference>
<keyword evidence="7" id="KW-0479">Metal-binding</keyword>
<feature type="binding site" evidence="6">
    <location>
        <begin position="10"/>
        <end position="14"/>
    </location>
    <ligand>
        <name>ATP</name>
        <dbReference type="ChEBI" id="CHEBI:30616"/>
    </ligand>
</feature>
<dbReference type="PIRSF" id="PIRSF006806">
    <property type="entry name" value="FTHF_cligase"/>
    <property type="match status" value="1"/>
</dbReference>
<dbReference type="EC" id="6.3.3.2" evidence="5 7"/>
<evidence type="ECO:0000313" key="8">
    <source>
        <dbReference type="EMBL" id="CAB3408804.1"/>
    </source>
</evidence>
<evidence type="ECO:0000256" key="1">
    <source>
        <dbReference type="ARBA" id="ARBA00010638"/>
    </source>
</evidence>
<protein>
    <recommendedName>
        <fullName evidence="5 7">5-formyltetrahydrofolate cyclo-ligase</fullName>
        <ecNumber evidence="5 7">6.3.3.2</ecNumber>
    </recommendedName>
</protein>
<evidence type="ECO:0000256" key="7">
    <source>
        <dbReference type="RuleBase" id="RU361279"/>
    </source>
</evidence>
<dbReference type="GO" id="GO:0035999">
    <property type="term" value="P:tetrahydrofolate interconversion"/>
    <property type="evidence" value="ECO:0007669"/>
    <property type="project" value="TreeGrafter"/>
</dbReference>
<dbReference type="SUPFAM" id="SSF100950">
    <property type="entry name" value="NagB/RpiA/CoA transferase-like"/>
    <property type="match status" value="1"/>
</dbReference>
<proteinExistence type="inferred from homology"/>
<feature type="binding site" evidence="6">
    <location>
        <position position="56"/>
    </location>
    <ligand>
        <name>substrate</name>
    </ligand>
</feature>
<dbReference type="GO" id="GO:0046872">
    <property type="term" value="F:metal ion binding"/>
    <property type="evidence" value="ECO:0007669"/>
    <property type="project" value="UniProtKB-KW"/>
</dbReference>
<feature type="binding site" evidence="6">
    <location>
        <position position="61"/>
    </location>
    <ligand>
        <name>substrate</name>
    </ligand>
</feature>
<evidence type="ECO:0000256" key="2">
    <source>
        <dbReference type="ARBA" id="ARBA00022741"/>
    </source>
</evidence>
<dbReference type="InterPro" id="IPR024185">
    <property type="entry name" value="FTHF_cligase-like_sf"/>
</dbReference>
<dbReference type="PANTHER" id="PTHR23407:SF1">
    <property type="entry name" value="5-FORMYLTETRAHYDROFOLATE CYCLO-LIGASE"/>
    <property type="match status" value="1"/>
</dbReference>
<keyword evidence="3 6" id="KW-0067">ATP-binding</keyword>
<accession>A0A8S1F4J7</accession>
<dbReference type="AlphaFoldDB" id="A0A8S1F4J7"/>
<dbReference type="GO" id="GO:0030272">
    <property type="term" value="F:5-formyltetrahydrofolate cyclo-ligase activity"/>
    <property type="evidence" value="ECO:0007669"/>
    <property type="project" value="UniProtKB-EC"/>
</dbReference>
<comment type="catalytic activity">
    <reaction evidence="4 7">
        <text>(6S)-5-formyl-5,6,7,8-tetrahydrofolate + ATP = (6R)-5,10-methenyltetrahydrofolate + ADP + phosphate</text>
        <dbReference type="Rhea" id="RHEA:10488"/>
        <dbReference type="ChEBI" id="CHEBI:30616"/>
        <dbReference type="ChEBI" id="CHEBI:43474"/>
        <dbReference type="ChEBI" id="CHEBI:57455"/>
        <dbReference type="ChEBI" id="CHEBI:57457"/>
        <dbReference type="ChEBI" id="CHEBI:456216"/>
        <dbReference type="EC" id="6.3.3.2"/>
    </reaction>
</comment>
<keyword evidence="7" id="KW-0460">Magnesium</keyword>
<comment type="caution">
    <text evidence="8">The sequence shown here is derived from an EMBL/GenBank/DDBJ whole genome shotgun (WGS) entry which is preliminary data.</text>
</comment>
<dbReference type="PANTHER" id="PTHR23407">
    <property type="entry name" value="ATPASE INHIBITOR/5-FORMYLTETRAHYDROFOLATE CYCLO-LIGASE"/>
    <property type="match status" value="1"/>
</dbReference>
<dbReference type="GO" id="GO:0009396">
    <property type="term" value="P:folic acid-containing compound biosynthetic process"/>
    <property type="evidence" value="ECO:0007669"/>
    <property type="project" value="TreeGrafter"/>
</dbReference>
<comment type="similarity">
    <text evidence="1 7">Belongs to the 5-formyltetrahydrofolate cyclo-ligase family.</text>
</comment>
<dbReference type="EMBL" id="CADEPM010000007">
    <property type="protein sequence ID" value="CAB3408804.1"/>
    <property type="molecule type" value="Genomic_DNA"/>
</dbReference>
<keyword evidence="2 6" id="KW-0547">Nucleotide-binding</keyword>
<evidence type="ECO:0000313" key="9">
    <source>
        <dbReference type="Proteomes" id="UP000494206"/>
    </source>
</evidence>
<keyword evidence="9" id="KW-1185">Reference proteome</keyword>
<organism evidence="8 9">
    <name type="scientific">Caenorhabditis bovis</name>
    <dbReference type="NCBI Taxonomy" id="2654633"/>
    <lineage>
        <taxon>Eukaryota</taxon>
        <taxon>Metazoa</taxon>
        <taxon>Ecdysozoa</taxon>
        <taxon>Nematoda</taxon>
        <taxon>Chromadorea</taxon>
        <taxon>Rhabditida</taxon>
        <taxon>Rhabditina</taxon>
        <taxon>Rhabditomorpha</taxon>
        <taxon>Rhabditoidea</taxon>
        <taxon>Rhabditidae</taxon>
        <taxon>Peloderinae</taxon>
        <taxon>Caenorhabditis</taxon>
    </lineage>
</organism>
<dbReference type="InterPro" id="IPR002698">
    <property type="entry name" value="FTHF_cligase"/>
</dbReference>
<dbReference type="Gene3D" id="3.40.50.10420">
    <property type="entry name" value="NagB/RpiA/CoA transferase-like"/>
    <property type="match status" value="1"/>
</dbReference>
<dbReference type="Proteomes" id="UP000494206">
    <property type="component" value="Unassembled WGS sequence"/>
</dbReference>
<comment type="cofactor">
    <cofactor evidence="7">
        <name>Mg(2+)</name>
        <dbReference type="ChEBI" id="CHEBI:18420"/>
    </cofactor>
</comment>
<evidence type="ECO:0000256" key="3">
    <source>
        <dbReference type="ARBA" id="ARBA00022840"/>
    </source>
</evidence>
<feature type="binding site" evidence="6">
    <location>
        <begin position="145"/>
        <end position="153"/>
    </location>
    <ligand>
        <name>ATP</name>
        <dbReference type="ChEBI" id="CHEBI:30616"/>
    </ligand>
</feature>
<gene>
    <name evidence="8" type="ORF">CBOVIS_LOCUS10540</name>
</gene>
<sequence>MSNPVIVGLKKELRTKMAAELAKLSKDDVARQTDAVTRKVINADWYKSSQRISVYVSTDGEIQTDDIIRHALENGKQVFIPQFIKRNKNMGMVQLKTVKEFDELPATLWGIRQPKPEWEWKPYQESGPLDLVLMPVVAFTKDLKRCGHGMGYYDRFLGQHFDQFGKWPAKIALALREQIIDEVPTTEYDVILDAIITE</sequence>
<dbReference type="InterPro" id="IPR037171">
    <property type="entry name" value="NagB/RpiA_transferase-like"/>
</dbReference>
<dbReference type="NCBIfam" id="TIGR02727">
    <property type="entry name" value="MTHFS_bact"/>
    <property type="match status" value="1"/>
</dbReference>
<evidence type="ECO:0000256" key="4">
    <source>
        <dbReference type="ARBA" id="ARBA00036539"/>
    </source>
</evidence>
<evidence type="ECO:0000256" key="6">
    <source>
        <dbReference type="PIRSR" id="PIRSR006806-1"/>
    </source>
</evidence>
<dbReference type="Pfam" id="PF01812">
    <property type="entry name" value="5-FTHF_cyc-lig"/>
    <property type="match status" value="1"/>
</dbReference>
<dbReference type="GO" id="GO:0005739">
    <property type="term" value="C:mitochondrion"/>
    <property type="evidence" value="ECO:0007669"/>
    <property type="project" value="TreeGrafter"/>
</dbReference>
<reference evidence="8 9" key="1">
    <citation type="submission" date="2020-04" db="EMBL/GenBank/DDBJ databases">
        <authorList>
            <person name="Laetsch R D."/>
            <person name="Stevens L."/>
            <person name="Kumar S."/>
            <person name="Blaxter L. M."/>
        </authorList>
    </citation>
    <scope>NUCLEOTIDE SEQUENCE [LARGE SCALE GENOMIC DNA]</scope>
</reference>